<sequence length="121" mass="13379">MNYNDDNWTAEEVALAETGIIAANLDGEWNFHVSDGIDQEDLWEGVCLKNVNNVEVTDDGEFIVEGYFKTVEAVGRIPAGPNRGYGPINPPEVITEDVGVQFFIHVSIDDDLMATVEIEAY</sequence>
<evidence type="ECO:0000313" key="2">
    <source>
        <dbReference type="Proteomes" id="UP001016761"/>
    </source>
</evidence>
<organism evidence="1 2">
    <name type="scientific">Haloterrigena gelatinilytica</name>
    <dbReference type="NCBI Taxonomy" id="2741724"/>
    <lineage>
        <taxon>Archaea</taxon>
        <taxon>Methanobacteriati</taxon>
        <taxon>Methanobacteriota</taxon>
        <taxon>Stenosarchaea group</taxon>
        <taxon>Halobacteria</taxon>
        <taxon>Halobacteriales</taxon>
        <taxon>Natrialbaceae</taxon>
        <taxon>Haloterrigena</taxon>
    </lineage>
</organism>
<comment type="caution">
    <text evidence="1">The sequence shown here is derived from an EMBL/GenBank/DDBJ whole genome shotgun (WGS) entry which is preliminary data.</text>
</comment>
<protein>
    <submittedName>
        <fullName evidence="1">Uncharacterized protein</fullName>
    </submittedName>
</protein>
<proteinExistence type="predicted"/>
<accession>A0ABX2L8J5</accession>
<dbReference type="RefSeq" id="WP_174680491.1">
    <property type="nucleotide sequence ID" value="NZ_JABUQZ010000001.1"/>
</dbReference>
<name>A0ABX2L8J5_9EURY</name>
<reference evidence="1 2" key="1">
    <citation type="submission" date="2020-06" db="EMBL/GenBank/DDBJ databases">
        <title>Haloterrigena sp. nov., an extremely halophilic archaeon isolated from a saline sediment.</title>
        <authorList>
            <person name="Liu B.-B."/>
        </authorList>
    </citation>
    <scope>NUCLEOTIDE SEQUENCE [LARGE SCALE GENOMIC DNA]</scope>
    <source>
        <strain evidence="1 2">SYSU A558-1</strain>
    </source>
</reference>
<gene>
    <name evidence="1" type="ORF">HTZ84_09715</name>
</gene>
<keyword evidence="2" id="KW-1185">Reference proteome</keyword>
<dbReference type="Proteomes" id="UP001016761">
    <property type="component" value="Unassembled WGS sequence"/>
</dbReference>
<dbReference type="EMBL" id="JABUQZ010000001">
    <property type="protein sequence ID" value="NUC72582.1"/>
    <property type="molecule type" value="Genomic_DNA"/>
</dbReference>
<evidence type="ECO:0000313" key="1">
    <source>
        <dbReference type="EMBL" id="NUC72582.1"/>
    </source>
</evidence>